<keyword evidence="2" id="KW-1185">Reference proteome</keyword>
<gene>
    <name evidence="1" type="ORF">CR513_28080</name>
</gene>
<dbReference type="EMBL" id="QJKJ01005494">
    <property type="protein sequence ID" value="RDX90096.1"/>
    <property type="molecule type" value="Genomic_DNA"/>
</dbReference>
<proteinExistence type="predicted"/>
<dbReference type="Proteomes" id="UP000257109">
    <property type="component" value="Unassembled WGS sequence"/>
</dbReference>
<dbReference type="AlphaFoldDB" id="A0A371GHU4"/>
<sequence>MFRITLQGRYIPRICERILNLCMPQSVGTLFLLNFIVSLKFKEMPGMGIKFENEILELLLLNSLLESLETFKVSVTNLAP</sequence>
<organism evidence="1 2">
    <name type="scientific">Mucuna pruriens</name>
    <name type="common">Velvet bean</name>
    <name type="synonym">Dolichos pruriens</name>
    <dbReference type="NCBI Taxonomy" id="157652"/>
    <lineage>
        <taxon>Eukaryota</taxon>
        <taxon>Viridiplantae</taxon>
        <taxon>Streptophyta</taxon>
        <taxon>Embryophyta</taxon>
        <taxon>Tracheophyta</taxon>
        <taxon>Spermatophyta</taxon>
        <taxon>Magnoliopsida</taxon>
        <taxon>eudicotyledons</taxon>
        <taxon>Gunneridae</taxon>
        <taxon>Pentapetalae</taxon>
        <taxon>rosids</taxon>
        <taxon>fabids</taxon>
        <taxon>Fabales</taxon>
        <taxon>Fabaceae</taxon>
        <taxon>Papilionoideae</taxon>
        <taxon>50 kb inversion clade</taxon>
        <taxon>NPAAA clade</taxon>
        <taxon>indigoferoid/millettioid clade</taxon>
        <taxon>Phaseoleae</taxon>
        <taxon>Mucuna</taxon>
    </lineage>
</organism>
<evidence type="ECO:0000313" key="1">
    <source>
        <dbReference type="EMBL" id="RDX90096.1"/>
    </source>
</evidence>
<accession>A0A371GHU4</accession>
<reference evidence="1" key="1">
    <citation type="submission" date="2018-05" db="EMBL/GenBank/DDBJ databases">
        <title>Draft genome of Mucuna pruriens seed.</title>
        <authorList>
            <person name="Nnadi N.E."/>
            <person name="Vos R."/>
            <person name="Hasami M.H."/>
            <person name="Devisetty U.K."/>
            <person name="Aguiy J.C."/>
        </authorList>
    </citation>
    <scope>NUCLEOTIDE SEQUENCE [LARGE SCALE GENOMIC DNA]</scope>
    <source>
        <strain evidence="1">JCA_2017</strain>
    </source>
</reference>
<evidence type="ECO:0000313" key="2">
    <source>
        <dbReference type="Proteomes" id="UP000257109"/>
    </source>
</evidence>
<feature type="non-terminal residue" evidence="1">
    <location>
        <position position="1"/>
    </location>
</feature>
<protein>
    <submittedName>
        <fullName evidence="1">Uncharacterized protein</fullName>
    </submittedName>
</protein>
<comment type="caution">
    <text evidence="1">The sequence shown here is derived from an EMBL/GenBank/DDBJ whole genome shotgun (WGS) entry which is preliminary data.</text>
</comment>
<name>A0A371GHU4_MUCPR</name>